<feature type="site" description="Important for substrate specificity" evidence="4">
    <location>
        <position position="462"/>
    </location>
</feature>
<keyword evidence="4" id="KW-0539">Nucleus</keyword>
<feature type="domain" description="Nucleoside phosphorylase" evidence="5">
    <location>
        <begin position="296"/>
        <end position="539"/>
    </location>
</feature>
<dbReference type="Pfam" id="PF01048">
    <property type="entry name" value="PNP_UDP_1"/>
    <property type="match status" value="2"/>
</dbReference>
<keyword evidence="2 4" id="KW-0808">Transferase</keyword>
<name>K1R867_MAGGI</name>
<dbReference type="FunFam" id="3.40.50.1580:FF:000012">
    <property type="entry name" value="Probable 6-oxopurine nucleoside phosphorylase"/>
    <property type="match status" value="2"/>
</dbReference>
<dbReference type="GO" id="GO:0017061">
    <property type="term" value="F:S-methyl-5-thioadenosine phosphorylase activity"/>
    <property type="evidence" value="ECO:0007669"/>
    <property type="project" value="UniProtKB-UniRule"/>
</dbReference>
<feature type="site" description="Important for substrate specificity" evidence="4">
    <location>
        <position position="517"/>
    </location>
</feature>
<evidence type="ECO:0000256" key="4">
    <source>
        <dbReference type="HAMAP-Rule" id="MF_03155"/>
    </source>
</evidence>
<feature type="domain" description="Nucleoside phosphorylase" evidence="5">
    <location>
        <begin position="7"/>
        <end position="251"/>
    </location>
</feature>
<dbReference type="InterPro" id="IPR000845">
    <property type="entry name" value="Nucleoside_phosphorylase_d"/>
</dbReference>
<dbReference type="EC" id="2.4.2.28" evidence="4"/>
<feature type="binding site" evidence="4">
    <location>
        <begin position="344"/>
        <end position="345"/>
    </location>
    <ligand>
        <name>phosphate</name>
        <dbReference type="ChEBI" id="CHEBI:43474"/>
    </ligand>
</feature>
<dbReference type="HAMAP" id="MF_01963">
    <property type="entry name" value="MTAP"/>
    <property type="match status" value="2"/>
</dbReference>
<dbReference type="CDD" id="cd09010">
    <property type="entry name" value="MTAP_SsMTAPII_like_MTIP"/>
    <property type="match status" value="2"/>
</dbReference>
<feature type="binding site" evidence="4">
    <location>
        <position position="14"/>
    </location>
    <ligand>
        <name>phosphate</name>
        <dbReference type="ChEBI" id="CHEBI:43474"/>
    </ligand>
</feature>
<comment type="similarity">
    <text evidence="4">Belongs to the PNP/MTAP phosphorylase family. MTAP subfamily.</text>
</comment>
<dbReference type="PANTHER" id="PTHR42679">
    <property type="entry name" value="S-METHYL-5'-THIOADENOSINE PHOSPHORYLASE"/>
    <property type="match status" value="1"/>
</dbReference>
<dbReference type="InterPro" id="IPR010044">
    <property type="entry name" value="MTAP"/>
</dbReference>
<comment type="subcellular location">
    <subcellularLocation>
        <location evidence="4">Cytoplasm</location>
    </subcellularLocation>
    <subcellularLocation>
        <location evidence="4">Nucleus</location>
    </subcellularLocation>
</comment>
<feature type="site" description="Important for substrate specificity" evidence="4">
    <location>
        <position position="229"/>
    </location>
</feature>
<dbReference type="GO" id="GO:0005829">
    <property type="term" value="C:cytosol"/>
    <property type="evidence" value="ECO:0007669"/>
    <property type="project" value="TreeGrafter"/>
</dbReference>
<comment type="function">
    <text evidence="4">Catalyzes the reversible phosphorylation of S-methyl-5'-thioadenosine (MTA) to adenine and 5-methylthioribose-1-phosphate. Involved in the breakdown of MTA, a major by-product of polyamine biosynthesis. Responsible for the first step in the methionine salvage pathway after MTA has been generated from S-adenosylmethionine. Has broad substrate specificity with 6-aminopurine nucleosides as preferred substrates.</text>
</comment>
<dbReference type="PANTHER" id="PTHR42679:SF2">
    <property type="entry name" value="S-METHYL-5'-THIOADENOSINE PHOSPHORYLASE"/>
    <property type="match status" value="1"/>
</dbReference>
<keyword evidence="3 4" id="KW-0660">Purine salvage</keyword>
<dbReference type="GO" id="GO:0019509">
    <property type="term" value="P:L-methionine salvage from methylthioadenosine"/>
    <property type="evidence" value="ECO:0007669"/>
    <property type="project" value="UniProtKB-UniRule"/>
</dbReference>
<dbReference type="GO" id="GO:0005634">
    <property type="term" value="C:nucleus"/>
    <property type="evidence" value="ECO:0007669"/>
    <property type="project" value="UniProtKB-SubCell"/>
</dbReference>
<gene>
    <name evidence="6" type="ORF">CGI_10021980</name>
</gene>
<dbReference type="NCBIfam" id="TIGR01694">
    <property type="entry name" value="MTAP"/>
    <property type="match status" value="2"/>
</dbReference>
<dbReference type="InterPro" id="IPR018099">
    <property type="entry name" value="Purine_phosphorylase-2_CS"/>
</dbReference>
<dbReference type="HOGENOM" id="CLU_480002_0_0_1"/>
<dbReference type="InterPro" id="IPR035994">
    <property type="entry name" value="Nucleoside_phosphorylase_sf"/>
</dbReference>
<comment type="pathway">
    <text evidence="4">Amino-acid biosynthesis; L-methionine biosynthesis via salvage pathway; S-methyl-5-thio-alpha-D-ribose 1-phosphate from S-methyl-5'-thioadenosine (phosphorylase route): step 1/1.</text>
</comment>
<feature type="binding site" evidence="4">
    <location>
        <begin position="504"/>
        <end position="506"/>
    </location>
    <ligand>
        <name>substrate</name>
    </ligand>
</feature>
<accession>K1R867</accession>
<evidence type="ECO:0000256" key="3">
    <source>
        <dbReference type="ARBA" id="ARBA00022726"/>
    </source>
</evidence>
<feature type="binding site" evidence="4">
    <location>
        <begin position="377"/>
        <end position="378"/>
    </location>
    <ligand>
        <name>phosphate</name>
        <dbReference type="ChEBI" id="CHEBI:43474"/>
    </ligand>
</feature>
<reference evidence="6" key="1">
    <citation type="journal article" date="2012" name="Nature">
        <title>The oyster genome reveals stress adaptation and complexity of shell formation.</title>
        <authorList>
            <person name="Zhang G."/>
            <person name="Fang X."/>
            <person name="Guo X."/>
            <person name="Li L."/>
            <person name="Luo R."/>
            <person name="Xu F."/>
            <person name="Yang P."/>
            <person name="Zhang L."/>
            <person name="Wang X."/>
            <person name="Qi H."/>
            <person name="Xiong Z."/>
            <person name="Que H."/>
            <person name="Xie Y."/>
            <person name="Holland P.W."/>
            <person name="Paps J."/>
            <person name="Zhu Y."/>
            <person name="Wu F."/>
            <person name="Chen Y."/>
            <person name="Wang J."/>
            <person name="Peng C."/>
            <person name="Meng J."/>
            <person name="Yang L."/>
            <person name="Liu J."/>
            <person name="Wen B."/>
            <person name="Zhang N."/>
            <person name="Huang Z."/>
            <person name="Zhu Q."/>
            <person name="Feng Y."/>
            <person name="Mount A."/>
            <person name="Hedgecock D."/>
            <person name="Xu Z."/>
            <person name="Liu Y."/>
            <person name="Domazet-Loso T."/>
            <person name="Du Y."/>
            <person name="Sun X."/>
            <person name="Zhang S."/>
            <person name="Liu B."/>
            <person name="Cheng P."/>
            <person name="Jiang X."/>
            <person name="Li J."/>
            <person name="Fan D."/>
            <person name="Wang W."/>
            <person name="Fu W."/>
            <person name="Wang T."/>
            <person name="Wang B."/>
            <person name="Zhang J."/>
            <person name="Peng Z."/>
            <person name="Li Y."/>
            <person name="Li N."/>
            <person name="Wang J."/>
            <person name="Chen M."/>
            <person name="He Y."/>
            <person name="Tan F."/>
            <person name="Song X."/>
            <person name="Zheng Q."/>
            <person name="Huang R."/>
            <person name="Yang H."/>
            <person name="Du X."/>
            <person name="Chen L."/>
            <person name="Yang M."/>
            <person name="Gaffney P.M."/>
            <person name="Wang S."/>
            <person name="Luo L."/>
            <person name="She Z."/>
            <person name="Ming Y."/>
            <person name="Huang W."/>
            <person name="Zhang S."/>
            <person name="Huang B."/>
            <person name="Zhang Y."/>
            <person name="Qu T."/>
            <person name="Ni P."/>
            <person name="Miao G."/>
            <person name="Wang J."/>
            <person name="Wang Q."/>
            <person name="Steinberg C.E."/>
            <person name="Wang H."/>
            <person name="Li N."/>
            <person name="Qian L."/>
            <person name="Zhang G."/>
            <person name="Li Y."/>
            <person name="Yang H."/>
            <person name="Liu X."/>
            <person name="Wang J."/>
            <person name="Yin Y."/>
            <person name="Wang J."/>
        </authorList>
    </citation>
    <scope>NUCLEOTIDE SEQUENCE [LARGE SCALE GENOMIC DNA]</scope>
    <source>
        <strain evidence="6">05x7-T-G4-1.051#20</strain>
    </source>
</reference>
<evidence type="ECO:0000256" key="2">
    <source>
        <dbReference type="ARBA" id="ARBA00022679"/>
    </source>
</evidence>
<organism evidence="6">
    <name type="scientific">Magallana gigas</name>
    <name type="common">Pacific oyster</name>
    <name type="synonym">Crassostrea gigas</name>
    <dbReference type="NCBI Taxonomy" id="29159"/>
    <lineage>
        <taxon>Eukaryota</taxon>
        <taxon>Metazoa</taxon>
        <taxon>Spiralia</taxon>
        <taxon>Lophotrochozoa</taxon>
        <taxon>Mollusca</taxon>
        <taxon>Bivalvia</taxon>
        <taxon>Autobranchia</taxon>
        <taxon>Pteriomorphia</taxon>
        <taxon>Ostreida</taxon>
        <taxon>Ostreoidea</taxon>
        <taxon>Ostreidae</taxon>
        <taxon>Magallana</taxon>
    </lineage>
</organism>
<keyword evidence="4" id="KW-0963">Cytoplasm</keyword>
<feature type="binding site" evidence="4">
    <location>
        <begin position="56"/>
        <end position="57"/>
    </location>
    <ligand>
        <name>phosphate</name>
        <dbReference type="ChEBI" id="CHEBI:43474"/>
    </ligand>
</feature>
<dbReference type="UniPathway" id="UPA00904">
    <property type="reaction ID" value="UER00873"/>
</dbReference>
<feature type="binding site" evidence="4">
    <location>
        <position position="193"/>
    </location>
    <ligand>
        <name>phosphate</name>
        <dbReference type="ChEBI" id="CHEBI:43474"/>
    </ligand>
</feature>
<dbReference type="InParanoid" id="K1R867"/>
<feature type="binding site" evidence="4">
    <location>
        <position position="480"/>
    </location>
    <ligand>
        <name>substrate</name>
    </ligand>
</feature>
<sequence length="568" mass="62747">MSTDKVKIGIIGGSGLSNPEILKNGKEVSVDTPYGKPSDALICGEIEGVPCVLLSRHGRGHKINPTNVNYRANLWALHQVGCTHLLVTTACGSLQPDMHPADIVVIDQFIDRTQKRQQTFFDGEPTSPPGICHLPMAEPFCPRTRKILYNCAKELSISCHEKGTMLTIEGPRFSSRAESKLWNSWGAHCINMTTVPEVILAKELGLCYAALALVTDYDSWKDDEEAVNVENVMKTFQTNAANATAVILRAIPQIVKEDWAATIEENKYWQCAKNFEGTLLHDLNELFSELVIMVMIGIIGGSGMSNPEILKNGKEVSLDTPYGKPSDALVCGEIEGVPCVLLSRHGRGHKINPTNVNYRANLWALHQVGCAHLLVTTACGSLQPDMHPADIVVIDQFIDRTQKREQTYFDGKPISPLGLCHIPMAEPFCPRTRKILYNCAKELGISCHENGTMLTIEGPRFSSRAESKLWNSWGAHCINMTTVPEVILAKELGLCYAALALVTDYDSWKDDEEAVNVQNVRKTFQTNATNATAVILKAIPQIVKEDWAATIEENKKFVKMNTLLPHCN</sequence>
<evidence type="ECO:0000256" key="1">
    <source>
        <dbReference type="ARBA" id="ARBA00022676"/>
    </source>
</evidence>
<feature type="binding site" evidence="4">
    <location>
        <position position="192"/>
    </location>
    <ligand>
        <name>substrate</name>
    </ligand>
</feature>
<feature type="binding site" evidence="4">
    <location>
        <begin position="216"/>
        <end position="218"/>
    </location>
    <ligand>
        <name>substrate</name>
    </ligand>
</feature>
<feature type="binding site" evidence="4">
    <location>
        <position position="481"/>
    </location>
    <ligand>
        <name>phosphate</name>
        <dbReference type="ChEBI" id="CHEBI:43474"/>
    </ligand>
</feature>
<feature type="site" description="Important for substrate specificity" evidence="4">
    <location>
        <position position="174"/>
    </location>
</feature>
<dbReference type="PROSITE" id="PS01240">
    <property type="entry name" value="PNP_MTAP_2"/>
    <property type="match status" value="2"/>
</dbReference>
<evidence type="ECO:0000259" key="5">
    <source>
        <dbReference type="Pfam" id="PF01048"/>
    </source>
</evidence>
<dbReference type="Gene3D" id="3.40.50.1580">
    <property type="entry name" value="Nucleoside phosphorylase domain"/>
    <property type="match status" value="2"/>
</dbReference>
<comment type="subunit">
    <text evidence="4">Homotrimer.</text>
</comment>
<dbReference type="SUPFAM" id="SSF53167">
    <property type="entry name" value="Purine and uridine phosphorylases"/>
    <property type="match status" value="2"/>
</dbReference>
<dbReference type="GO" id="GO:0006166">
    <property type="term" value="P:purine ribonucleoside salvage"/>
    <property type="evidence" value="ECO:0007669"/>
    <property type="project" value="UniProtKB-KW"/>
</dbReference>
<comment type="catalytic activity">
    <reaction evidence="4">
        <text>S-methyl-5'-thioadenosine + phosphate = 5-(methylsulfanyl)-alpha-D-ribose 1-phosphate + adenine</text>
        <dbReference type="Rhea" id="RHEA:11852"/>
        <dbReference type="ChEBI" id="CHEBI:16708"/>
        <dbReference type="ChEBI" id="CHEBI:17509"/>
        <dbReference type="ChEBI" id="CHEBI:43474"/>
        <dbReference type="ChEBI" id="CHEBI:58533"/>
        <dbReference type="EC" id="2.4.2.28"/>
    </reaction>
</comment>
<feature type="binding site" evidence="4">
    <location>
        <position position="302"/>
    </location>
    <ligand>
        <name>phosphate</name>
        <dbReference type="ChEBI" id="CHEBI:43474"/>
    </ligand>
</feature>
<evidence type="ECO:0000313" key="6">
    <source>
        <dbReference type="EMBL" id="EKC30156.1"/>
    </source>
</evidence>
<keyword evidence="1 4" id="KW-0328">Glycosyltransferase</keyword>
<feature type="binding site" evidence="4">
    <location>
        <begin position="89"/>
        <end position="90"/>
    </location>
    <ligand>
        <name>phosphate</name>
        <dbReference type="ChEBI" id="CHEBI:43474"/>
    </ligand>
</feature>
<proteinExistence type="inferred from homology"/>
<protein>
    <recommendedName>
        <fullName evidence="4">S-methyl-5'-thioadenosine phosphorylase</fullName>
        <ecNumber evidence="4">2.4.2.28</ecNumber>
    </recommendedName>
    <alternativeName>
        <fullName evidence="4">5'-methylthioadenosine phosphorylase</fullName>
        <shortName evidence="4">MTA phosphorylase</shortName>
        <shortName evidence="4">MTAP</shortName>
        <shortName evidence="4">MTAPase</shortName>
    </alternativeName>
</protein>
<dbReference type="EMBL" id="JH818702">
    <property type="protein sequence ID" value="EKC30156.1"/>
    <property type="molecule type" value="Genomic_DNA"/>
</dbReference>
<dbReference type="AlphaFoldDB" id="K1R867"/>